<keyword evidence="4 7" id="KW-0704">Schiff base</keyword>
<dbReference type="HAMAP" id="MF_00114">
    <property type="entry name" value="DeoC_type1"/>
    <property type="match status" value="1"/>
</dbReference>
<evidence type="ECO:0000256" key="4">
    <source>
        <dbReference type="ARBA" id="ARBA00023270"/>
    </source>
</evidence>
<dbReference type="InterPro" id="IPR002915">
    <property type="entry name" value="DeoC/FbaB/LacD_aldolase"/>
</dbReference>
<dbReference type="NCBIfam" id="TIGR00126">
    <property type="entry name" value="deoC"/>
    <property type="match status" value="1"/>
</dbReference>
<reference evidence="8" key="1">
    <citation type="submission" date="2022-05" db="EMBL/GenBank/DDBJ databases">
        <title>Draft genome sequence of Clostridium tertium strain CP3 isolated from Peru.</title>
        <authorList>
            <person name="Hurtado R."/>
            <person name="Lima L."/>
            <person name="Sousa T."/>
            <person name="Jaiswal A.K."/>
            <person name="Tiwari S."/>
            <person name="Maturrano L."/>
            <person name="Brenig B."/>
            <person name="Azevedo V."/>
        </authorList>
    </citation>
    <scope>NUCLEOTIDE SEQUENCE</scope>
    <source>
        <strain evidence="8">CP3</strain>
    </source>
</reference>
<comment type="subcellular location">
    <subcellularLocation>
        <location evidence="7">Cytoplasm</location>
    </subcellularLocation>
</comment>
<dbReference type="PIRSF" id="PIRSF001357">
    <property type="entry name" value="DeoC"/>
    <property type="match status" value="1"/>
</dbReference>
<dbReference type="GO" id="GO:0006018">
    <property type="term" value="P:2-deoxyribose 1-phosphate catabolic process"/>
    <property type="evidence" value="ECO:0007669"/>
    <property type="project" value="UniProtKB-UniRule"/>
</dbReference>
<feature type="active site" description="Schiff-base intermediate with acetaldehyde" evidence="7">
    <location>
        <position position="153"/>
    </location>
</feature>
<proteinExistence type="inferred from homology"/>
<evidence type="ECO:0000256" key="2">
    <source>
        <dbReference type="ARBA" id="ARBA00022490"/>
    </source>
</evidence>
<sequence>MDIKDILKTVDHTLLLQTSKWDEIKVICDDGMKYGVASVCIPPSFVKRAKEYVGEALKICTVIGFPNGYNTTEVKVFETRDAIQKGADEIDMVINIGMVKEKNYDYITNEIREIKEACEDKILKVIIETCLLTEEEKIVLCDCVTKAGADFIKTSTGFSNGGATIEDIELFKKYVGKDVKIKAAGGVKSIEKAEEFIEKGASRLGTSSIIKIMNNEEVKGY</sequence>
<dbReference type="InterPro" id="IPR013785">
    <property type="entry name" value="Aldolase_TIM"/>
</dbReference>
<comment type="catalytic activity">
    <reaction evidence="5 7">
        <text>2-deoxy-D-ribose 5-phosphate = D-glyceraldehyde 3-phosphate + acetaldehyde</text>
        <dbReference type="Rhea" id="RHEA:12821"/>
        <dbReference type="ChEBI" id="CHEBI:15343"/>
        <dbReference type="ChEBI" id="CHEBI:59776"/>
        <dbReference type="ChEBI" id="CHEBI:62877"/>
        <dbReference type="EC" id="4.1.2.4"/>
    </reaction>
</comment>
<dbReference type="Pfam" id="PF01791">
    <property type="entry name" value="DeoC"/>
    <property type="match status" value="1"/>
</dbReference>
<dbReference type="SMART" id="SM01133">
    <property type="entry name" value="DeoC"/>
    <property type="match status" value="1"/>
</dbReference>
<feature type="active site" description="Proton donor/acceptor" evidence="7">
    <location>
        <position position="182"/>
    </location>
</feature>
<dbReference type="Proteomes" id="UP001141183">
    <property type="component" value="Unassembled WGS sequence"/>
</dbReference>
<comment type="function">
    <text evidence="6 7">Catalyzes a reversible aldol reaction between acetaldehyde and D-glyceraldehyde 3-phosphate to generate 2-deoxy-D-ribose 5-phosphate.</text>
</comment>
<dbReference type="SUPFAM" id="SSF51569">
    <property type="entry name" value="Aldolase"/>
    <property type="match status" value="1"/>
</dbReference>
<evidence type="ECO:0000256" key="6">
    <source>
        <dbReference type="ARBA" id="ARBA00056337"/>
    </source>
</evidence>
<keyword evidence="3 7" id="KW-0456">Lyase</keyword>
<evidence type="ECO:0000256" key="3">
    <source>
        <dbReference type="ARBA" id="ARBA00023239"/>
    </source>
</evidence>
<keyword evidence="2 7" id="KW-0963">Cytoplasm</keyword>
<comment type="caution">
    <text evidence="8">The sequence shown here is derived from an EMBL/GenBank/DDBJ whole genome shotgun (WGS) entry which is preliminary data.</text>
</comment>
<protein>
    <recommendedName>
        <fullName evidence="7">Deoxyribose-phosphate aldolase</fullName>
        <shortName evidence="7">DERA</shortName>
        <ecNumber evidence="7">4.1.2.4</ecNumber>
    </recommendedName>
    <alternativeName>
        <fullName evidence="7">2-deoxy-D-ribose 5-phosphate aldolase</fullName>
    </alternativeName>
    <alternativeName>
        <fullName evidence="7">Phosphodeoxyriboaldolase</fullName>
        <shortName evidence="7">Deoxyriboaldolase</shortName>
    </alternativeName>
</protein>
<dbReference type="GO" id="GO:0009264">
    <property type="term" value="P:deoxyribonucleotide catabolic process"/>
    <property type="evidence" value="ECO:0007669"/>
    <property type="project" value="UniProtKB-UniRule"/>
</dbReference>
<dbReference type="RefSeq" id="WP_195624549.1">
    <property type="nucleotide sequence ID" value="NZ_JADMSE010000033.1"/>
</dbReference>
<dbReference type="EC" id="4.1.2.4" evidence="7"/>
<evidence type="ECO:0000256" key="1">
    <source>
        <dbReference type="ARBA" id="ARBA00010936"/>
    </source>
</evidence>
<dbReference type="AlphaFoldDB" id="A0A9X4B3Z8"/>
<name>A0A9X4B3Z8_9CLOT</name>
<evidence type="ECO:0000256" key="7">
    <source>
        <dbReference type="HAMAP-Rule" id="MF_00114"/>
    </source>
</evidence>
<dbReference type="PANTHER" id="PTHR10889">
    <property type="entry name" value="DEOXYRIBOSE-PHOSPHATE ALDOLASE"/>
    <property type="match status" value="1"/>
</dbReference>
<dbReference type="GO" id="GO:0004139">
    <property type="term" value="F:deoxyribose-phosphate aldolase activity"/>
    <property type="evidence" value="ECO:0007669"/>
    <property type="project" value="UniProtKB-UniRule"/>
</dbReference>
<feature type="active site" description="Proton donor/acceptor" evidence="7">
    <location>
        <position position="91"/>
    </location>
</feature>
<dbReference type="EMBL" id="JAMRYU010000026">
    <property type="protein sequence ID" value="MDC4242196.1"/>
    <property type="molecule type" value="Genomic_DNA"/>
</dbReference>
<dbReference type="PANTHER" id="PTHR10889:SF1">
    <property type="entry name" value="DEOXYRIBOSE-PHOSPHATE ALDOLASE"/>
    <property type="match status" value="1"/>
</dbReference>
<gene>
    <name evidence="7 8" type="primary">deoC</name>
    <name evidence="8" type="ORF">NE398_18865</name>
</gene>
<evidence type="ECO:0000313" key="8">
    <source>
        <dbReference type="EMBL" id="MDC4242196.1"/>
    </source>
</evidence>
<dbReference type="Gene3D" id="3.20.20.70">
    <property type="entry name" value="Aldolase class I"/>
    <property type="match status" value="1"/>
</dbReference>
<comment type="pathway">
    <text evidence="7">Carbohydrate degradation; 2-deoxy-D-ribose 1-phosphate degradation; D-glyceraldehyde 3-phosphate and acetaldehyde from 2-deoxy-alpha-D-ribose 1-phosphate: step 2/2.</text>
</comment>
<dbReference type="InterPro" id="IPR028581">
    <property type="entry name" value="DeoC_typeI"/>
</dbReference>
<dbReference type="InterPro" id="IPR011343">
    <property type="entry name" value="DeoC"/>
</dbReference>
<accession>A0A9X4B3Z8</accession>
<dbReference type="GO" id="GO:0016052">
    <property type="term" value="P:carbohydrate catabolic process"/>
    <property type="evidence" value="ECO:0007669"/>
    <property type="project" value="TreeGrafter"/>
</dbReference>
<keyword evidence="9" id="KW-1185">Reference proteome</keyword>
<dbReference type="CDD" id="cd00959">
    <property type="entry name" value="DeoC"/>
    <property type="match status" value="1"/>
</dbReference>
<evidence type="ECO:0000256" key="5">
    <source>
        <dbReference type="ARBA" id="ARBA00048791"/>
    </source>
</evidence>
<organism evidence="8 9">
    <name type="scientific">Clostridium tertium</name>
    <dbReference type="NCBI Taxonomy" id="1559"/>
    <lineage>
        <taxon>Bacteria</taxon>
        <taxon>Bacillati</taxon>
        <taxon>Bacillota</taxon>
        <taxon>Clostridia</taxon>
        <taxon>Eubacteriales</taxon>
        <taxon>Clostridiaceae</taxon>
        <taxon>Clostridium</taxon>
    </lineage>
</organism>
<dbReference type="FunFam" id="3.20.20.70:FF:000044">
    <property type="entry name" value="Deoxyribose-phosphate aldolase"/>
    <property type="match status" value="1"/>
</dbReference>
<dbReference type="GO" id="GO:0005737">
    <property type="term" value="C:cytoplasm"/>
    <property type="evidence" value="ECO:0007669"/>
    <property type="project" value="UniProtKB-SubCell"/>
</dbReference>
<evidence type="ECO:0000313" key="9">
    <source>
        <dbReference type="Proteomes" id="UP001141183"/>
    </source>
</evidence>
<comment type="similarity">
    <text evidence="1 7">Belongs to the DeoC/FbaB aldolase family. DeoC type 1 subfamily.</text>
</comment>